<dbReference type="Gene3D" id="3.40.30.10">
    <property type="entry name" value="Glutaredoxin"/>
    <property type="match status" value="1"/>
</dbReference>
<evidence type="ECO:0000313" key="2">
    <source>
        <dbReference type="EMBL" id="KAJ8656099.1"/>
    </source>
</evidence>
<dbReference type="InterPro" id="IPR013766">
    <property type="entry name" value="Thioredoxin_domain"/>
</dbReference>
<evidence type="ECO:0000259" key="1">
    <source>
        <dbReference type="PROSITE" id="PS51352"/>
    </source>
</evidence>
<dbReference type="PANTHER" id="PTHR10438:SF468">
    <property type="entry name" value="THIOREDOXIN-1-RELATED"/>
    <property type="match status" value="1"/>
</dbReference>
<dbReference type="AlphaFoldDB" id="A0AAD7UZV1"/>
<evidence type="ECO:0000313" key="3">
    <source>
        <dbReference type="Proteomes" id="UP001234581"/>
    </source>
</evidence>
<dbReference type="InterPro" id="IPR050620">
    <property type="entry name" value="Thioredoxin_H-type-like"/>
</dbReference>
<dbReference type="Proteomes" id="UP001234581">
    <property type="component" value="Unassembled WGS sequence"/>
</dbReference>
<accession>A0AAD7UZV1</accession>
<dbReference type="PROSITE" id="PS51352">
    <property type="entry name" value="THIOREDOXIN_2"/>
    <property type="match status" value="1"/>
</dbReference>
<dbReference type="GeneID" id="83215519"/>
<gene>
    <name evidence="2" type="ORF">O0I10_008112</name>
</gene>
<dbReference type="EMBL" id="JARTCD010000042">
    <property type="protein sequence ID" value="KAJ8656099.1"/>
    <property type="molecule type" value="Genomic_DNA"/>
</dbReference>
<organism evidence="2 3">
    <name type="scientific">Lichtheimia ornata</name>
    <dbReference type="NCBI Taxonomy" id="688661"/>
    <lineage>
        <taxon>Eukaryota</taxon>
        <taxon>Fungi</taxon>
        <taxon>Fungi incertae sedis</taxon>
        <taxon>Mucoromycota</taxon>
        <taxon>Mucoromycotina</taxon>
        <taxon>Mucoromycetes</taxon>
        <taxon>Mucorales</taxon>
        <taxon>Lichtheimiaceae</taxon>
        <taxon>Lichtheimia</taxon>
    </lineage>
</organism>
<dbReference type="PANTHER" id="PTHR10438">
    <property type="entry name" value="THIOREDOXIN"/>
    <property type="match status" value="1"/>
</dbReference>
<dbReference type="CDD" id="cd02947">
    <property type="entry name" value="TRX_family"/>
    <property type="match status" value="1"/>
</dbReference>
<keyword evidence="3" id="KW-1185">Reference proteome</keyword>
<feature type="domain" description="Thioredoxin" evidence="1">
    <location>
        <begin position="1"/>
        <end position="107"/>
    </location>
</feature>
<sequence>MVAVPQINDLVAYQQLIKEKKKVAIFYWAAWSGPSRLVTPTFHKHHHEEFPDITFITVDMDQATEILESEEIRVAPTFRFFCNGQKVGEVFGANTNELQKRLQELNNY</sequence>
<name>A0AAD7UZV1_9FUNG</name>
<dbReference type="RefSeq" id="XP_058341012.1">
    <property type="nucleotide sequence ID" value="XM_058488119.1"/>
</dbReference>
<dbReference type="SUPFAM" id="SSF52833">
    <property type="entry name" value="Thioredoxin-like"/>
    <property type="match status" value="1"/>
</dbReference>
<reference evidence="2 3" key="1">
    <citation type="submission" date="2023-03" db="EMBL/GenBank/DDBJ databases">
        <title>Genome sequence of Lichtheimia ornata CBS 291.66.</title>
        <authorList>
            <person name="Mohabir J.T."/>
            <person name="Shea T.P."/>
            <person name="Kurbessoian T."/>
            <person name="Berby B."/>
            <person name="Fontaine J."/>
            <person name="Livny J."/>
            <person name="Gnirke A."/>
            <person name="Stajich J.E."/>
            <person name="Cuomo C.A."/>
        </authorList>
    </citation>
    <scope>NUCLEOTIDE SEQUENCE [LARGE SCALE GENOMIC DNA]</scope>
    <source>
        <strain evidence="2">CBS 291.66</strain>
    </source>
</reference>
<dbReference type="Pfam" id="PF00085">
    <property type="entry name" value="Thioredoxin"/>
    <property type="match status" value="1"/>
</dbReference>
<proteinExistence type="predicted"/>
<dbReference type="InterPro" id="IPR036249">
    <property type="entry name" value="Thioredoxin-like_sf"/>
</dbReference>
<protein>
    <recommendedName>
        <fullName evidence="1">Thioredoxin domain-containing protein</fullName>
    </recommendedName>
</protein>
<comment type="caution">
    <text evidence="2">The sequence shown here is derived from an EMBL/GenBank/DDBJ whole genome shotgun (WGS) entry which is preliminary data.</text>
</comment>